<dbReference type="EC" id="2.8.4.4" evidence="8"/>
<dbReference type="SFLD" id="SFLDS00029">
    <property type="entry name" value="Radical_SAM"/>
    <property type="match status" value="1"/>
</dbReference>
<dbReference type="CDD" id="cd01335">
    <property type="entry name" value="Radical_SAM"/>
    <property type="match status" value="1"/>
</dbReference>
<evidence type="ECO:0000256" key="5">
    <source>
        <dbReference type="ARBA" id="ARBA00022723"/>
    </source>
</evidence>
<proteinExistence type="inferred from homology"/>
<feature type="binding site" evidence="8">
    <location>
        <position position="147"/>
    </location>
    <ligand>
        <name>[4Fe-4S] cluster</name>
        <dbReference type="ChEBI" id="CHEBI:49883"/>
        <label>2</label>
        <note>4Fe-4S-S-AdoMet</note>
    </ligand>
</feature>
<dbReference type="PROSITE" id="PS01278">
    <property type="entry name" value="MTTASE_RADICAL"/>
    <property type="match status" value="1"/>
</dbReference>
<keyword evidence="2 8" id="KW-0963">Cytoplasm</keyword>
<dbReference type="FunFam" id="3.80.30.20:FF:000001">
    <property type="entry name" value="tRNA-2-methylthio-N(6)-dimethylallyladenosine synthase 2"/>
    <property type="match status" value="1"/>
</dbReference>
<gene>
    <name evidence="8 11" type="primary">rimO</name>
    <name evidence="11" type="ORF">IAC58_04740</name>
</gene>
<dbReference type="PANTHER" id="PTHR43837:SF1">
    <property type="entry name" value="RIBOSOMAL PROTEIN US12 METHYLTHIOTRANSFERASE RIMO"/>
    <property type="match status" value="1"/>
</dbReference>
<dbReference type="InterPro" id="IPR038135">
    <property type="entry name" value="Methylthiotransferase_N_sf"/>
</dbReference>
<evidence type="ECO:0000256" key="2">
    <source>
        <dbReference type="ARBA" id="ARBA00022490"/>
    </source>
</evidence>
<dbReference type="InterPro" id="IPR007197">
    <property type="entry name" value="rSAM"/>
</dbReference>
<dbReference type="NCBIfam" id="TIGR01125">
    <property type="entry name" value="30S ribosomal protein S12 methylthiotransferase RimO"/>
    <property type="match status" value="1"/>
</dbReference>
<feature type="binding site" evidence="8">
    <location>
        <position position="150"/>
    </location>
    <ligand>
        <name>[4Fe-4S] cluster</name>
        <dbReference type="ChEBI" id="CHEBI:49883"/>
        <label>2</label>
        <note>4Fe-4S-S-AdoMet</note>
    </ligand>
</feature>
<keyword evidence="11" id="KW-0687">Ribonucleoprotein</keyword>
<comment type="similarity">
    <text evidence="8">Belongs to the methylthiotransferase family. RimO subfamily.</text>
</comment>
<dbReference type="Gene3D" id="3.40.50.12160">
    <property type="entry name" value="Methylthiotransferase, N-terminal domain"/>
    <property type="match status" value="1"/>
</dbReference>
<comment type="subcellular location">
    <subcellularLocation>
        <location evidence="8">Cytoplasm</location>
    </subcellularLocation>
</comment>
<keyword evidence="7 8" id="KW-0411">Iron-sulfur</keyword>
<dbReference type="SFLD" id="SFLDG01061">
    <property type="entry name" value="methylthiotransferase"/>
    <property type="match status" value="1"/>
</dbReference>
<dbReference type="InterPro" id="IPR058240">
    <property type="entry name" value="rSAM_sf"/>
</dbReference>
<dbReference type="Pfam" id="PF18693">
    <property type="entry name" value="TRAM_2"/>
    <property type="match status" value="1"/>
</dbReference>
<keyword evidence="4 8" id="KW-0949">S-adenosyl-L-methionine</keyword>
<dbReference type="PANTHER" id="PTHR43837">
    <property type="entry name" value="RIBOSOMAL PROTEIN S12 METHYLTHIOTRANSFERASE RIMO"/>
    <property type="match status" value="1"/>
</dbReference>
<dbReference type="InterPro" id="IPR005840">
    <property type="entry name" value="Ribosomal_uS12_MeSTrfase_RimO"/>
</dbReference>
<dbReference type="SFLD" id="SFLDF00274">
    <property type="entry name" value="ribosomal_protein_S12_methylth"/>
    <property type="match status" value="1"/>
</dbReference>
<organism evidence="11 12">
    <name type="scientific">Candidatus Onthovivens merdipullorum</name>
    <dbReference type="NCBI Taxonomy" id="2840889"/>
    <lineage>
        <taxon>Bacteria</taxon>
        <taxon>Bacillati</taxon>
        <taxon>Bacillota</taxon>
        <taxon>Bacilli</taxon>
        <taxon>Bacillales</taxon>
        <taxon>Candidatus Onthovivens</taxon>
    </lineage>
</organism>
<keyword evidence="5 8" id="KW-0479">Metal-binding</keyword>
<dbReference type="NCBIfam" id="TIGR00089">
    <property type="entry name" value="MiaB/RimO family radical SAM methylthiotransferase"/>
    <property type="match status" value="1"/>
</dbReference>
<dbReference type="PROSITE" id="PS51918">
    <property type="entry name" value="RADICAL_SAM"/>
    <property type="match status" value="1"/>
</dbReference>
<dbReference type="GO" id="GO:0140101">
    <property type="term" value="F:catalytic activity, acting on a tRNA"/>
    <property type="evidence" value="ECO:0007669"/>
    <property type="project" value="UniProtKB-ARBA"/>
</dbReference>
<dbReference type="Pfam" id="PF04055">
    <property type="entry name" value="Radical_SAM"/>
    <property type="match status" value="1"/>
</dbReference>
<dbReference type="Pfam" id="PF00919">
    <property type="entry name" value="UPF0004"/>
    <property type="match status" value="1"/>
</dbReference>
<dbReference type="GO" id="GO:0005840">
    <property type="term" value="C:ribosome"/>
    <property type="evidence" value="ECO:0007669"/>
    <property type="project" value="UniProtKB-KW"/>
</dbReference>
<feature type="binding site" evidence="8">
    <location>
        <position position="47"/>
    </location>
    <ligand>
        <name>[4Fe-4S] cluster</name>
        <dbReference type="ChEBI" id="CHEBI:49883"/>
        <label>1</label>
    </ligand>
</feature>
<evidence type="ECO:0000256" key="7">
    <source>
        <dbReference type="ARBA" id="ARBA00023014"/>
    </source>
</evidence>
<dbReference type="InterPro" id="IPR020612">
    <property type="entry name" value="Methylthiotransferase_CS"/>
</dbReference>
<feature type="binding site" evidence="8">
    <location>
        <position position="143"/>
    </location>
    <ligand>
        <name>[4Fe-4S] cluster</name>
        <dbReference type="ChEBI" id="CHEBI:49883"/>
        <label>2</label>
        <note>4Fe-4S-S-AdoMet</note>
    </ligand>
</feature>
<dbReference type="GO" id="GO:0046872">
    <property type="term" value="F:metal ion binding"/>
    <property type="evidence" value="ECO:0007669"/>
    <property type="project" value="UniProtKB-KW"/>
</dbReference>
<evidence type="ECO:0000256" key="1">
    <source>
        <dbReference type="ARBA" id="ARBA00022485"/>
    </source>
</evidence>
<keyword evidence="6 8" id="KW-0408">Iron</keyword>
<protein>
    <recommendedName>
        <fullName evidence="8">Ribosomal protein uS12 methylthiotransferase RimO</fullName>
        <shortName evidence="8">uS12 MTTase</shortName>
        <shortName evidence="8">uS12 methylthiotransferase</shortName>
        <ecNumber evidence="8">2.8.4.4</ecNumber>
    </recommendedName>
    <alternativeName>
        <fullName evidence="8">Ribosomal protein uS12 (aspartate-C(3))-methylthiotransferase</fullName>
    </alternativeName>
    <alternativeName>
        <fullName evidence="8">Ribosome maturation factor RimO</fullName>
    </alternativeName>
</protein>
<feature type="domain" description="MTTase N-terminal" evidence="9">
    <location>
        <begin position="2"/>
        <end position="114"/>
    </location>
</feature>
<evidence type="ECO:0000313" key="12">
    <source>
        <dbReference type="Proteomes" id="UP000823613"/>
    </source>
</evidence>
<reference evidence="11" key="1">
    <citation type="submission" date="2020-10" db="EMBL/GenBank/DDBJ databases">
        <authorList>
            <person name="Gilroy R."/>
        </authorList>
    </citation>
    <scope>NUCLEOTIDE SEQUENCE</scope>
    <source>
        <strain evidence="11">11159</strain>
    </source>
</reference>
<dbReference type="HAMAP" id="MF_01865">
    <property type="entry name" value="MTTase_RimO"/>
    <property type="match status" value="1"/>
</dbReference>
<dbReference type="EMBL" id="JADIMY010000094">
    <property type="protein sequence ID" value="MBO8427840.1"/>
    <property type="molecule type" value="Genomic_DNA"/>
</dbReference>
<dbReference type="PROSITE" id="PS51449">
    <property type="entry name" value="MTTASE_N"/>
    <property type="match status" value="1"/>
</dbReference>
<dbReference type="GO" id="GO:0103039">
    <property type="term" value="F:protein methylthiotransferase activity"/>
    <property type="evidence" value="ECO:0007669"/>
    <property type="project" value="UniProtKB-EC"/>
</dbReference>
<evidence type="ECO:0000259" key="9">
    <source>
        <dbReference type="PROSITE" id="PS51449"/>
    </source>
</evidence>
<dbReference type="InterPro" id="IPR012340">
    <property type="entry name" value="NA-bd_OB-fold"/>
</dbReference>
<dbReference type="Proteomes" id="UP000823613">
    <property type="component" value="Unassembled WGS sequence"/>
</dbReference>
<dbReference type="SFLD" id="SFLDG01082">
    <property type="entry name" value="B12-binding_domain_containing"/>
    <property type="match status" value="1"/>
</dbReference>
<sequence length="429" mass="49491">MKKIALISLGCAKNQVDSEAILGLFKKPSFEITNDLNEADAIIINTCGFILSAKIENINTILDALKYHKKTIVVGCLVERYLDELKKEIPEVDLWIPFKDEYQKLPGLISNLFKDEERLPIFDLNERINNDKAITYLKIAEGCDKFCAYCAIPYIRGRFYSYPLSELVNYAKKVALKGVKELVLIAQDPTSYGKDFKDNKVNLVSLLIELAKIEGIESIKTLYMYPEGISDELINFIKTNEKCSHYFDIPLQHINNKILKSMNRRDDKKTIISLINKIRKEIPDAILRTTLIVGYPGETKREFEELKKFVQEIKFNHLGVFTYSPEEGTRAYKLPHQVRETTKNKRKKEIMEIQSRISYELNKEIIGRIFKGIIIDKKENEYLISCDYNAPDDVDGKVILLKNKEHNIGDIVKVKVSKAFVYDLLVEEI</sequence>
<dbReference type="InterPro" id="IPR006638">
    <property type="entry name" value="Elp3/MiaA/NifB-like_rSAM"/>
</dbReference>
<evidence type="ECO:0000256" key="6">
    <source>
        <dbReference type="ARBA" id="ARBA00023004"/>
    </source>
</evidence>
<feature type="domain" description="Radical SAM core" evidence="10">
    <location>
        <begin position="129"/>
        <end position="360"/>
    </location>
</feature>
<dbReference type="InterPro" id="IPR002792">
    <property type="entry name" value="TRAM_dom"/>
</dbReference>
<name>A0A9D9DKI6_9BACL</name>
<keyword evidence="11" id="KW-0689">Ribosomal protein</keyword>
<evidence type="ECO:0000259" key="10">
    <source>
        <dbReference type="PROSITE" id="PS51918"/>
    </source>
</evidence>
<reference evidence="11" key="2">
    <citation type="journal article" date="2021" name="PeerJ">
        <title>Extensive microbial diversity within the chicken gut microbiome revealed by metagenomics and culture.</title>
        <authorList>
            <person name="Gilroy R."/>
            <person name="Ravi A."/>
            <person name="Getino M."/>
            <person name="Pursley I."/>
            <person name="Horton D.L."/>
            <person name="Alikhan N.F."/>
            <person name="Baker D."/>
            <person name="Gharbi K."/>
            <person name="Hall N."/>
            <person name="Watson M."/>
            <person name="Adriaenssens E.M."/>
            <person name="Foster-Nyarko E."/>
            <person name="Jarju S."/>
            <person name="Secka A."/>
            <person name="Antonio M."/>
            <person name="Oren A."/>
            <person name="Chaudhuri R.R."/>
            <person name="La Ragione R."/>
            <person name="Hildebrand F."/>
            <person name="Pallen M.J."/>
        </authorList>
    </citation>
    <scope>NUCLEOTIDE SEQUENCE</scope>
    <source>
        <strain evidence="11">11159</strain>
    </source>
</reference>
<comment type="function">
    <text evidence="8">Catalyzes the methylthiolation of an aspartic acid residue of ribosomal protein uS12.</text>
</comment>
<dbReference type="InterPro" id="IPR005839">
    <property type="entry name" value="Methylthiotransferase"/>
</dbReference>
<evidence type="ECO:0000256" key="3">
    <source>
        <dbReference type="ARBA" id="ARBA00022679"/>
    </source>
</evidence>
<keyword evidence="3 8" id="KW-0808">Transferase</keyword>
<evidence type="ECO:0000256" key="8">
    <source>
        <dbReference type="HAMAP-Rule" id="MF_01865"/>
    </source>
</evidence>
<comment type="catalytic activity">
    <reaction evidence="8">
        <text>L-aspartate(89)-[ribosomal protein uS12]-hydrogen + (sulfur carrier)-SH + AH2 + 2 S-adenosyl-L-methionine = 3-methylsulfanyl-L-aspartate(89)-[ribosomal protein uS12]-hydrogen + (sulfur carrier)-H + 5'-deoxyadenosine + L-methionine + A + S-adenosyl-L-homocysteine + 2 H(+)</text>
        <dbReference type="Rhea" id="RHEA:37087"/>
        <dbReference type="Rhea" id="RHEA-COMP:10460"/>
        <dbReference type="Rhea" id="RHEA-COMP:10461"/>
        <dbReference type="Rhea" id="RHEA-COMP:14737"/>
        <dbReference type="Rhea" id="RHEA-COMP:14739"/>
        <dbReference type="ChEBI" id="CHEBI:13193"/>
        <dbReference type="ChEBI" id="CHEBI:15378"/>
        <dbReference type="ChEBI" id="CHEBI:17319"/>
        <dbReference type="ChEBI" id="CHEBI:17499"/>
        <dbReference type="ChEBI" id="CHEBI:29917"/>
        <dbReference type="ChEBI" id="CHEBI:29961"/>
        <dbReference type="ChEBI" id="CHEBI:57844"/>
        <dbReference type="ChEBI" id="CHEBI:57856"/>
        <dbReference type="ChEBI" id="CHEBI:59789"/>
        <dbReference type="ChEBI" id="CHEBI:64428"/>
        <dbReference type="ChEBI" id="CHEBI:73599"/>
        <dbReference type="EC" id="2.8.4.4"/>
    </reaction>
</comment>
<comment type="caution">
    <text evidence="11">The sequence shown here is derived from an EMBL/GenBank/DDBJ whole genome shotgun (WGS) entry which is preliminary data.</text>
</comment>
<dbReference type="Gene3D" id="3.80.30.20">
    <property type="entry name" value="tm_1862 like domain"/>
    <property type="match status" value="1"/>
</dbReference>
<comment type="cofactor">
    <cofactor evidence="8">
        <name>[4Fe-4S] cluster</name>
        <dbReference type="ChEBI" id="CHEBI:49883"/>
    </cofactor>
    <text evidence="8">Binds 2 [4Fe-4S] clusters. One cluster is coordinated with 3 cysteines and an exchangeable S-adenosyl-L-methionine.</text>
</comment>
<dbReference type="SUPFAM" id="SSF102114">
    <property type="entry name" value="Radical SAM enzymes"/>
    <property type="match status" value="1"/>
</dbReference>
<dbReference type="GO" id="GO:0005829">
    <property type="term" value="C:cytosol"/>
    <property type="evidence" value="ECO:0007669"/>
    <property type="project" value="TreeGrafter"/>
</dbReference>
<keyword evidence="1 8" id="KW-0004">4Fe-4S</keyword>
<dbReference type="InterPro" id="IPR013848">
    <property type="entry name" value="Methylthiotransferase_N"/>
</dbReference>
<dbReference type="SMART" id="SM00729">
    <property type="entry name" value="Elp3"/>
    <property type="match status" value="1"/>
</dbReference>
<feature type="binding site" evidence="8">
    <location>
        <position position="11"/>
    </location>
    <ligand>
        <name>[4Fe-4S] cluster</name>
        <dbReference type="ChEBI" id="CHEBI:49883"/>
        <label>1</label>
    </ligand>
</feature>
<dbReference type="InterPro" id="IPR023404">
    <property type="entry name" value="rSAM_horseshoe"/>
</dbReference>
<feature type="binding site" evidence="8">
    <location>
        <position position="76"/>
    </location>
    <ligand>
        <name>[4Fe-4S] cluster</name>
        <dbReference type="ChEBI" id="CHEBI:49883"/>
        <label>1</label>
    </ligand>
</feature>
<dbReference type="GO" id="GO:0051539">
    <property type="term" value="F:4 iron, 4 sulfur cluster binding"/>
    <property type="evidence" value="ECO:0007669"/>
    <property type="project" value="UniProtKB-UniRule"/>
</dbReference>
<dbReference type="Gene3D" id="2.40.50.140">
    <property type="entry name" value="Nucleic acid-binding proteins"/>
    <property type="match status" value="1"/>
</dbReference>
<dbReference type="GO" id="GO:0035600">
    <property type="term" value="P:tRNA methylthiolation"/>
    <property type="evidence" value="ECO:0007669"/>
    <property type="project" value="UniProtKB-ARBA"/>
</dbReference>
<dbReference type="GO" id="GO:0035599">
    <property type="term" value="F:aspartic acid methylthiotransferase activity"/>
    <property type="evidence" value="ECO:0007669"/>
    <property type="project" value="TreeGrafter"/>
</dbReference>
<accession>A0A9D9DKI6</accession>
<dbReference type="AlphaFoldDB" id="A0A9D9DKI6"/>
<evidence type="ECO:0000313" key="11">
    <source>
        <dbReference type="EMBL" id="MBO8427840.1"/>
    </source>
</evidence>
<evidence type="ECO:0000256" key="4">
    <source>
        <dbReference type="ARBA" id="ARBA00022691"/>
    </source>
</evidence>